<dbReference type="EMBL" id="RJVQ01000001">
    <property type="protein sequence ID" value="RQW64737.1"/>
    <property type="molecule type" value="Genomic_DNA"/>
</dbReference>
<protein>
    <submittedName>
        <fullName evidence="1">Uncharacterized protein</fullName>
    </submittedName>
</protein>
<keyword evidence="2" id="KW-1185">Reference proteome</keyword>
<dbReference type="RefSeq" id="WP_124935388.1">
    <property type="nucleotide sequence ID" value="NZ_RJVQ01000001.1"/>
</dbReference>
<reference evidence="1 2" key="1">
    <citation type="submission" date="2018-11" db="EMBL/GenBank/DDBJ databases">
        <title>Vibrio LJC006 sp. nov., isolated from seawater during the bloom of the enteromorpha.</title>
        <authorList>
            <person name="Liang J."/>
        </authorList>
    </citation>
    <scope>NUCLEOTIDE SEQUENCE [LARGE SCALE GENOMIC DNA]</scope>
    <source>
        <strain evidence="1 2">LJC006</strain>
    </source>
</reference>
<sequence>MKVLVEFDQSGTHQDNPWDAPVVYAKGEIHHVTPLHAVQLIQSRQAHLFKNEKGDVIFSA</sequence>
<evidence type="ECO:0000313" key="1">
    <source>
        <dbReference type="EMBL" id="RQW64737.1"/>
    </source>
</evidence>
<name>A0A3N9TKD2_9VIBR</name>
<organism evidence="1 2">
    <name type="scientific">Vibrio viridaestus</name>
    <dbReference type="NCBI Taxonomy" id="2487322"/>
    <lineage>
        <taxon>Bacteria</taxon>
        <taxon>Pseudomonadati</taxon>
        <taxon>Pseudomonadota</taxon>
        <taxon>Gammaproteobacteria</taxon>
        <taxon>Vibrionales</taxon>
        <taxon>Vibrionaceae</taxon>
        <taxon>Vibrio</taxon>
    </lineage>
</organism>
<accession>A0A3N9TKD2</accession>
<dbReference type="AlphaFoldDB" id="A0A3N9TKD2"/>
<gene>
    <name evidence="1" type="ORF">EES38_01435</name>
</gene>
<dbReference type="Proteomes" id="UP000281112">
    <property type="component" value="Unassembled WGS sequence"/>
</dbReference>
<evidence type="ECO:0000313" key="2">
    <source>
        <dbReference type="Proteomes" id="UP000281112"/>
    </source>
</evidence>
<proteinExistence type="predicted"/>
<comment type="caution">
    <text evidence="1">The sequence shown here is derived from an EMBL/GenBank/DDBJ whole genome shotgun (WGS) entry which is preliminary data.</text>
</comment>
<dbReference type="OrthoDB" id="6401390at2"/>